<proteinExistence type="inferred from homology"/>
<feature type="transmembrane region" description="Helical" evidence="8">
    <location>
        <begin position="21"/>
        <end position="41"/>
    </location>
</feature>
<feature type="transmembrane region" description="Helical" evidence="8">
    <location>
        <begin position="193"/>
        <end position="215"/>
    </location>
</feature>
<dbReference type="Pfam" id="PF12698">
    <property type="entry name" value="ABC2_membrane_3"/>
    <property type="match status" value="1"/>
</dbReference>
<dbReference type="InterPro" id="IPR047817">
    <property type="entry name" value="ABC2_TM_bact-type"/>
</dbReference>
<evidence type="ECO:0000256" key="6">
    <source>
        <dbReference type="ARBA" id="ARBA00022989"/>
    </source>
</evidence>
<organism evidence="10 11">
    <name type="scientific">Pedococcus ginsenosidimutans</name>
    <dbReference type="NCBI Taxonomy" id="490570"/>
    <lineage>
        <taxon>Bacteria</taxon>
        <taxon>Bacillati</taxon>
        <taxon>Actinomycetota</taxon>
        <taxon>Actinomycetes</taxon>
        <taxon>Micrococcales</taxon>
        <taxon>Intrasporangiaceae</taxon>
        <taxon>Pedococcus</taxon>
    </lineage>
</organism>
<evidence type="ECO:0000256" key="2">
    <source>
        <dbReference type="ARBA" id="ARBA00007783"/>
    </source>
</evidence>
<feature type="transmembrane region" description="Helical" evidence="8">
    <location>
        <begin position="307"/>
        <end position="325"/>
    </location>
</feature>
<evidence type="ECO:0000256" key="3">
    <source>
        <dbReference type="ARBA" id="ARBA00022448"/>
    </source>
</evidence>
<feature type="domain" description="ABC transmembrane type-2" evidence="9">
    <location>
        <begin position="160"/>
        <end position="383"/>
    </location>
</feature>
<dbReference type="EMBL" id="BAABLO010000004">
    <property type="protein sequence ID" value="GAA4715281.1"/>
    <property type="molecule type" value="Genomic_DNA"/>
</dbReference>
<evidence type="ECO:0000256" key="4">
    <source>
        <dbReference type="ARBA" id="ARBA00022475"/>
    </source>
</evidence>
<evidence type="ECO:0000256" key="7">
    <source>
        <dbReference type="ARBA" id="ARBA00023136"/>
    </source>
</evidence>
<keyword evidence="6 8" id="KW-1133">Transmembrane helix</keyword>
<evidence type="ECO:0000256" key="5">
    <source>
        <dbReference type="ARBA" id="ARBA00022692"/>
    </source>
</evidence>
<reference evidence="11" key="1">
    <citation type="journal article" date="2019" name="Int. J. Syst. Evol. Microbiol.">
        <title>The Global Catalogue of Microorganisms (GCM) 10K type strain sequencing project: providing services to taxonomists for standard genome sequencing and annotation.</title>
        <authorList>
            <consortium name="The Broad Institute Genomics Platform"/>
            <consortium name="The Broad Institute Genome Sequencing Center for Infectious Disease"/>
            <person name="Wu L."/>
            <person name="Ma J."/>
        </authorList>
    </citation>
    <scope>NUCLEOTIDE SEQUENCE [LARGE SCALE GENOMIC DNA]</scope>
    <source>
        <strain evidence="11">JCM 18961</strain>
    </source>
</reference>
<feature type="transmembrane region" description="Helical" evidence="8">
    <location>
        <begin position="273"/>
        <end position="295"/>
    </location>
</feature>
<name>A0ABP8XU55_9MICO</name>
<dbReference type="InterPro" id="IPR013525">
    <property type="entry name" value="ABC2_TM"/>
</dbReference>
<dbReference type="PANTHER" id="PTHR30294:SF38">
    <property type="entry name" value="TRANSPORT PERMEASE PROTEIN"/>
    <property type="match status" value="1"/>
</dbReference>
<feature type="transmembrane region" description="Helical" evidence="8">
    <location>
        <begin position="236"/>
        <end position="267"/>
    </location>
</feature>
<gene>
    <name evidence="10" type="ORF">GCM10025782_09800</name>
</gene>
<dbReference type="RefSeq" id="WP_345501563.1">
    <property type="nucleotide sequence ID" value="NZ_BAABLO010000004.1"/>
</dbReference>
<evidence type="ECO:0000256" key="1">
    <source>
        <dbReference type="ARBA" id="ARBA00004651"/>
    </source>
</evidence>
<evidence type="ECO:0000313" key="10">
    <source>
        <dbReference type="EMBL" id="GAA4715281.1"/>
    </source>
</evidence>
<protein>
    <recommendedName>
        <fullName evidence="9">ABC transmembrane type-2 domain-containing protein</fullName>
    </recommendedName>
</protein>
<dbReference type="Proteomes" id="UP001500556">
    <property type="component" value="Unassembled WGS sequence"/>
</dbReference>
<keyword evidence="11" id="KW-1185">Reference proteome</keyword>
<keyword evidence="5 8" id="KW-0812">Transmembrane</keyword>
<keyword evidence="4" id="KW-1003">Cell membrane</keyword>
<dbReference type="PANTHER" id="PTHR30294">
    <property type="entry name" value="MEMBRANE COMPONENT OF ABC TRANSPORTER YHHJ-RELATED"/>
    <property type="match status" value="1"/>
</dbReference>
<evidence type="ECO:0000259" key="9">
    <source>
        <dbReference type="PROSITE" id="PS51012"/>
    </source>
</evidence>
<keyword evidence="7 8" id="KW-0472">Membrane</keyword>
<dbReference type="Gene3D" id="3.40.1710.10">
    <property type="entry name" value="abc type-2 transporter like domain"/>
    <property type="match status" value="1"/>
</dbReference>
<sequence length="386" mass="39699">MNALAIASVSLRRMVRDRTSMFFVVLLPVLVILVIGVTVGGRSSVRVAVVDLDHGPVAAELVHELDTAKGVTLVHLPDVDAARTEVRRGEQDVAVVVPAHYGDLLLAGRTAGLTTIDTSAAGNRQAADTAVGAVIGHHATQYQAAAFAAAHSGRDVSSTLALARRIQTGMPTITVSTDVVNGASDILPTGFGYSAPTMLVLFVFVNALAGGAAMIQTRGLRLYDRIMAAPVRAVDVVLGEGCAYLLLALLQSALIVGVGIGLFGVSWGSPGGAFVLVGLWALVGMGAGMLSGTLFRTPEQASAIGPALGIGLGMLGGCMWPLAIVSPTMRTIGHLAPQAWAVDAWTTLISRGGDLASIAPQLGVLATFAVVLVGLASFRFHRSLTS</sequence>
<accession>A0ABP8XU55</accession>
<evidence type="ECO:0000256" key="8">
    <source>
        <dbReference type="SAM" id="Phobius"/>
    </source>
</evidence>
<comment type="subcellular location">
    <subcellularLocation>
        <location evidence="1">Cell membrane</location>
        <topology evidence="1">Multi-pass membrane protein</topology>
    </subcellularLocation>
</comment>
<evidence type="ECO:0000313" key="11">
    <source>
        <dbReference type="Proteomes" id="UP001500556"/>
    </source>
</evidence>
<comment type="caution">
    <text evidence="10">The sequence shown here is derived from an EMBL/GenBank/DDBJ whole genome shotgun (WGS) entry which is preliminary data.</text>
</comment>
<comment type="similarity">
    <text evidence="2">Belongs to the ABC-2 integral membrane protein family.</text>
</comment>
<dbReference type="PROSITE" id="PS51012">
    <property type="entry name" value="ABC_TM2"/>
    <property type="match status" value="1"/>
</dbReference>
<keyword evidence="3" id="KW-0813">Transport</keyword>
<feature type="transmembrane region" description="Helical" evidence="8">
    <location>
        <begin position="358"/>
        <end position="378"/>
    </location>
</feature>
<dbReference type="InterPro" id="IPR051449">
    <property type="entry name" value="ABC-2_transporter_component"/>
</dbReference>